<dbReference type="PROSITE" id="PS00108">
    <property type="entry name" value="PROTEIN_KINASE_ST"/>
    <property type="match status" value="1"/>
</dbReference>
<dbReference type="InterPro" id="IPR008271">
    <property type="entry name" value="Ser/Thr_kinase_AS"/>
</dbReference>
<sequence length="755" mass="82730">MHDDEPKDDAPQPPPPPKHYTRVMASRTKIYIVMEFVTGGELFDKIASKGRLKKDEARKYFQQLINAVDYCHSRGVFHRDLKPENLLLDANAVLKVSDFGLSALPQQVRIFKAEFTCPPWFSSSAKKLIKRILDPSPSTRITIAEVIENEWFKKGYKPPSFEQADISLADVDSIFNEIGHSGELVVERREEGLVPVAPVTMNAFELISTSQGLNLSTLFEKQMLSYGFVDYHDRTSAALAIMNLHGRQLYGQALKVNWAYTNNQREDTSASETVLIATLSKLEVSILRYYIAHAIPLNIKLSQLQALLEEKEAQLGRLKCNASSLPDASTGQTKSSSSFMHEDPIIYREIHEACAPATPQLAETVLDQDFVTGPSQVQSELTTFKLFHDSTTSSNLDMGDGRTGDSSQMWQDGPCIENGREVHIEEEFPEVKVDFQETFLGHTSPISRCRFSASGNNIASASIDGTVRIWTYDSSTLASRNATIYCGAEIMSLDWECKSDRMLLIGTADEGIKAWNVDAKRVVCDLSTTEAFPSVLDLKCSPVEPIFVSAAASKGNGSSYNDNLGFASLIVWNMKTRKAVILLPLGKDPPAITSLCFNHNGKILAASASDGMIHMFDMAAGLQITGWPAHDSAISSLLFGPDETSIFSLGSDGKASISWFSIQTSNPLPLPTQPYQILPTASMNQGYSPAELLAYQRQLALSRAAASGLSGQALVQMSGQHGLAAGSMGLSSGGSQTIYDGYPNNSSGQQLMYYR</sequence>
<keyword evidence="8" id="KW-1185">Reference proteome</keyword>
<evidence type="ECO:0000256" key="1">
    <source>
        <dbReference type="ARBA" id="ARBA00001936"/>
    </source>
</evidence>
<dbReference type="InterPro" id="IPR036322">
    <property type="entry name" value="WD40_repeat_dom_sf"/>
</dbReference>
<dbReference type="InterPro" id="IPR011009">
    <property type="entry name" value="Kinase-like_dom_sf"/>
</dbReference>
<dbReference type="AlphaFoldDB" id="A0A8J4Q964"/>
<evidence type="ECO:0000256" key="2">
    <source>
        <dbReference type="ARBA" id="ARBA00006234"/>
    </source>
</evidence>
<dbReference type="Pfam" id="PF00069">
    <property type="entry name" value="Pkinase"/>
    <property type="match status" value="1"/>
</dbReference>
<dbReference type="PANTHER" id="PTHR47198">
    <property type="entry name" value="OS05G0299300 PROTEIN"/>
    <property type="match status" value="1"/>
</dbReference>
<gene>
    <name evidence="7" type="ORF">CMV_025542</name>
</gene>
<dbReference type="Proteomes" id="UP000737018">
    <property type="component" value="Unassembled WGS sequence"/>
</dbReference>
<keyword evidence="3" id="KW-0853">WD repeat</keyword>
<dbReference type="Pfam" id="PF12894">
    <property type="entry name" value="ANAPC4_WD40"/>
    <property type="match status" value="1"/>
</dbReference>
<dbReference type="SUPFAM" id="SSF50978">
    <property type="entry name" value="WD40 repeat-like"/>
    <property type="match status" value="1"/>
</dbReference>
<feature type="domain" description="Protein kinase" evidence="5">
    <location>
        <begin position="1"/>
        <end position="248"/>
    </location>
</feature>
<evidence type="ECO:0000259" key="6">
    <source>
        <dbReference type="PROSITE" id="PS50816"/>
    </source>
</evidence>
<comment type="similarity">
    <text evidence="2">Belongs to the protein kinase superfamily. CAMK Ser/Thr protein kinase family. SNF1 subfamily.</text>
</comment>
<dbReference type="SMART" id="SM00220">
    <property type="entry name" value="S_TKc"/>
    <property type="match status" value="1"/>
</dbReference>
<feature type="repeat" description="WD" evidence="3">
    <location>
        <begin position="439"/>
        <end position="480"/>
    </location>
</feature>
<feature type="compositionally biased region" description="Basic and acidic residues" evidence="4">
    <location>
        <begin position="1"/>
        <end position="10"/>
    </location>
</feature>
<dbReference type="PROSITE" id="PS50082">
    <property type="entry name" value="WD_REPEATS_2"/>
    <property type="match status" value="1"/>
</dbReference>
<accession>A0A8J4Q964</accession>
<comment type="cofactor">
    <cofactor evidence="1">
        <name>Mn(2+)</name>
        <dbReference type="ChEBI" id="CHEBI:29035"/>
    </cofactor>
</comment>
<dbReference type="InterPro" id="IPR012677">
    <property type="entry name" value="Nucleotide-bd_a/b_plait_sf"/>
</dbReference>
<organism evidence="7 8">
    <name type="scientific">Castanea mollissima</name>
    <name type="common">Chinese chestnut</name>
    <dbReference type="NCBI Taxonomy" id="60419"/>
    <lineage>
        <taxon>Eukaryota</taxon>
        <taxon>Viridiplantae</taxon>
        <taxon>Streptophyta</taxon>
        <taxon>Embryophyta</taxon>
        <taxon>Tracheophyta</taxon>
        <taxon>Spermatophyta</taxon>
        <taxon>Magnoliopsida</taxon>
        <taxon>eudicotyledons</taxon>
        <taxon>Gunneridae</taxon>
        <taxon>Pentapetalae</taxon>
        <taxon>rosids</taxon>
        <taxon>fabids</taxon>
        <taxon>Fagales</taxon>
        <taxon>Fagaceae</taxon>
        <taxon>Castanea</taxon>
    </lineage>
</organism>
<dbReference type="InterPro" id="IPR015943">
    <property type="entry name" value="WD40/YVTN_repeat-like_dom_sf"/>
</dbReference>
<dbReference type="SMART" id="SM00320">
    <property type="entry name" value="WD40"/>
    <property type="match status" value="4"/>
</dbReference>
<dbReference type="PANTHER" id="PTHR47198:SF1">
    <property type="entry name" value="WD REPEAT-CONTAINING PROTEIN 91-LIKE ISOFORM X1"/>
    <property type="match status" value="1"/>
</dbReference>
<dbReference type="Gene3D" id="2.130.10.10">
    <property type="entry name" value="YVTN repeat-like/Quinoprotein amine dehydrogenase"/>
    <property type="match status" value="1"/>
</dbReference>
<proteinExistence type="inferred from homology"/>
<feature type="domain" description="NAF" evidence="6">
    <location>
        <begin position="196"/>
        <end position="220"/>
    </location>
</feature>
<evidence type="ECO:0000313" key="7">
    <source>
        <dbReference type="EMBL" id="KAF3948465.1"/>
    </source>
</evidence>
<name>A0A8J4Q964_9ROSI</name>
<dbReference type="SUPFAM" id="SSF56112">
    <property type="entry name" value="Protein kinase-like (PK-like)"/>
    <property type="match status" value="1"/>
</dbReference>
<dbReference type="PROSITE" id="PS50294">
    <property type="entry name" value="WD_REPEATS_REGION"/>
    <property type="match status" value="1"/>
</dbReference>
<dbReference type="SUPFAM" id="SSF54928">
    <property type="entry name" value="RNA-binding domain, RBD"/>
    <property type="match status" value="1"/>
</dbReference>
<dbReference type="GO" id="GO:0007165">
    <property type="term" value="P:signal transduction"/>
    <property type="evidence" value="ECO:0007669"/>
    <property type="project" value="InterPro"/>
</dbReference>
<dbReference type="InterPro" id="IPR018451">
    <property type="entry name" value="NAF/FISL_domain"/>
</dbReference>
<evidence type="ECO:0000313" key="8">
    <source>
        <dbReference type="Proteomes" id="UP000737018"/>
    </source>
</evidence>
<dbReference type="InterPro" id="IPR000719">
    <property type="entry name" value="Prot_kinase_dom"/>
</dbReference>
<dbReference type="InterPro" id="IPR035979">
    <property type="entry name" value="RBD_domain_sf"/>
</dbReference>
<dbReference type="Gene3D" id="1.10.510.10">
    <property type="entry name" value="Transferase(Phosphotransferase) domain 1"/>
    <property type="match status" value="2"/>
</dbReference>
<dbReference type="PROSITE" id="PS50816">
    <property type="entry name" value="NAF"/>
    <property type="match status" value="1"/>
</dbReference>
<dbReference type="GO" id="GO:0004672">
    <property type="term" value="F:protein kinase activity"/>
    <property type="evidence" value="ECO:0007669"/>
    <property type="project" value="InterPro"/>
</dbReference>
<evidence type="ECO:0000256" key="4">
    <source>
        <dbReference type="SAM" id="MobiDB-lite"/>
    </source>
</evidence>
<comment type="caution">
    <text evidence="7">The sequence shown here is derived from an EMBL/GenBank/DDBJ whole genome shotgun (WGS) entry which is preliminary data.</text>
</comment>
<dbReference type="Pfam" id="PF03822">
    <property type="entry name" value="NAF"/>
    <property type="match status" value="1"/>
</dbReference>
<dbReference type="PROSITE" id="PS50011">
    <property type="entry name" value="PROTEIN_KINASE_DOM"/>
    <property type="match status" value="1"/>
</dbReference>
<dbReference type="Pfam" id="PF00400">
    <property type="entry name" value="WD40"/>
    <property type="match status" value="1"/>
</dbReference>
<dbReference type="GO" id="GO:0003676">
    <property type="term" value="F:nucleic acid binding"/>
    <property type="evidence" value="ECO:0007669"/>
    <property type="project" value="InterPro"/>
</dbReference>
<evidence type="ECO:0000259" key="5">
    <source>
        <dbReference type="PROSITE" id="PS50011"/>
    </source>
</evidence>
<dbReference type="EMBL" id="JRKL02006819">
    <property type="protein sequence ID" value="KAF3948465.1"/>
    <property type="molecule type" value="Genomic_DNA"/>
</dbReference>
<dbReference type="InterPro" id="IPR024977">
    <property type="entry name" value="Apc4-like_WD40_dom"/>
</dbReference>
<dbReference type="GO" id="GO:0005524">
    <property type="term" value="F:ATP binding"/>
    <property type="evidence" value="ECO:0007669"/>
    <property type="project" value="InterPro"/>
</dbReference>
<dbReference type="Gene3D" id="3.30.70.330">
    <property type="match status" value="1"/>
</dbReference>
<feature type="region of interest" description="Disordered" evidence="4">
    <location>
        <begin position="1"/>
        <end position="21"/>
    </location>
</feature>
<protein>
    <submittedName>
        <fullName evidence="7">Uncharacterized protein</fullName>
    </submittedName>
</protein>
<dbReference type="InterPro" id="IPR004041">
    <property type="entry name" value="NAF_dom"/>
</dbReference>
<reference evidence="7" key="1">
    <citation type="submission" date="2020-03" db="EMBL/GenBank/DDBJ databases">
        <title>Castanea mollissima Vanexum genome sequencing.</title>
        <authorList>
            <person name="Staton M."/>
        </authorList>
    </citation>
    <scope>NUCLEOTIDE SEQUENCE</scope>
    <source>
        <tissue evidence="7">Leaf</tissue>
    </source>
</reference>
<evidence type="ECO:0000256" key="3">
    <source>
        <dbReference type="PROSITE-ProRule" id="PRU00221"/>
    </source>
</evidence>
<dbReference type="OrthoDB" id="538223at2759"/>
<dbReference type="InterPro" id="IPR001680">
    <property type="entry name" value="WD40_rpt"/>
</dbReference>